<accession>A0A814STH0</accession>
<feature type="region of interest" description="Disordered" evidence="1">
    <location>
        <begin position="236"/>
        <end position="275"/>
    </location>
</feature>
<feature type="region of interest" description="Disordered" evidence="1">
    <location>
        <begin position="316"/>
        <end position="376"/>
    </location>
</feature>
<sequence>MDELSLFSISNGKHYSNDNESDEEENEHPLDIIIQQEQQRQEQPLQNERGGRRKGVPRRLQLSPEIIKPPTQRLLPLSLIKTSSTSVHHHEQPILTSDQEDENDIEDIYHQNQIEQNYLQLNLLSKHFVIDNNNNNNHEENEDILEIVDDILADIVTTIVKDIKEQRKKIINKTNGHINHKQQMNGIKKITNGKHNSNGLSSKSQPSIPSSSSSKLSDRSKIFNDLTKTIPMNSQQSLVKHKLSPSQSSSFSSSPTNKRQKTSETSSTSLSMQQQQQLLWEMTQQLMMSSTSNETDNLAVVNSSLLKQQLLGLTQTDAIPKRTNRPSKPEIQSSGINSNTTIIPSTSHSSTSPSPFERGNFAPRRRGRPPKYVTDRGLAGLSSLDLDPSSLTSPYDQLFAAIENGMNTNAGASSAAAFQSALASMLGQQAGLSIPPPPVSRNGVPASMVKNAAGQSRHSLPSSSSMSSATKLPLDIGVSGMDMPLVAAKKRGPGRPPKTQMLFDAHQILQATQRLNSPTNNNNFPPTMVPSSPNSFDLNAAFVEMLQQQQQH</sequence>
<comment type="caution">
    <text evidence="2">The sequence shown here is derived from an EMBL/GenBank/DDBJ whole genome shotgun (WGS) entry which is preliminary data.</text>
</comment>
<dbReference type="Proteomes" id="UP000663864">
    <property type="component" value="Unassembled WGS sequence"/>
</dbReference>
<dbReference type="GO" id="GO:0003677">
    <property type="term" value="F:DNA binding"/>
    <property type="evidence" value="ECO:0007669"/>
    <property type="project" value="InterPro"/>
</dbReference>
<protein>
    <submittedName>
        <fullName evidence="2">Uncharacterized protein</fullName>
    </submittedName>
</protein>
<feature type="compositionally biased region" description="Low complexity" evidence="1">
    <location>
        <begin position="263"/>
        <end position="275"/>
    </location>
</feature>
<gene>
    <name evidence="2" type="ORF">ZHD862_LOCUS20199</name>
</gene>
<organism evidence="2 3">
    <name type="scientific">Rotaria sordida</name>
    <dbReference type="NCBI Taxonomy" id="392033"/>
    <lineage>
        <taxon>Eukaryota</taxon>
        <taxon>Metazoa</taxon>
        <taxon>Spiralia</taxon>
        <taxon>Gnathifera</taxon>
        <taxon>Rotifera</taxon>
        <taxon>Eurotatoria</taxon>
        <taxon>Bdelloidea</taxon>
        <taxon>Philodinida</taxon>
        <taxon>Philodinidae</taxon>
        <taxon>Rotaria</taxon>
    </lineage>
</organism>
<feature type="compositionally biased region" description="Low complexity" evidence="1">
    <location>
        <begin position="244"/>
        <end position="255"/>
    </location>
</feature>
<name>A0A814STH0_9BILA</name>
<dbReference type="InterPro" id="IPR017956">
    <property type="entry name" value="AT_hook_DNA-bd_motif"/>
</dbReference>
<feature type="region of interest" description="Disordered" evidence="1">
    <location>
        <begin position="189"/>
        <end position="218"/>
    </location>
</feature>
<dbReference type="EMBL" id="CAJNOT010001135">
    <property type="protein sequence ID" value="CAF1151642.1"/>
    <property type="molecule type" value="Genomic_DNA"/>
</dbReference>
<reference evidence="2" key="1">
    <citation type="submission" date="2021-02" db="EMBL/GenBank/DDBJ databases">
        <authorList>
            <person name="Nowell W R."/>
        </authorList>
    </citation>
    <scope>NUCLEOTIDE SEQUENCE</scope>
</reference>
<proteinExistence type="predicted"/>
<feature type="region of interest" description="Disordered" evidence="1">
    <location>
        <begin position="1"/>
        <end position="63"/>
    </location>
</feature>
<dbReference type="AlphaFoldDB" id="A0A814STH0"/>
<evidence type="ECO:0000313" key="3">
    <source>
        <dbReference type="Proteomes" id="UP000663864"/>
    </source>
</evidence>
<feature type="compositionally biased region" description="Low complexity" evidence="1">
    <location>
        <begin position="200"/>
        <end position="215"/>
    </location>
</feature>
<evidence type="ECO:0000313" key="2">
    <source>
        <dbReference type="EMBL" id="CAF1151642.1"/>
    </source>
</evidence>
<feature type="compositionally biased region" description="Low complexity" evidence="1">
    <location>
        <begin position="333"/>
        <end position="355"/>
    </location>
</feature>
<evidence type="ECO:0000256" key="1">
    <source>
        <dbReference type="SAM" id="MobiDB-lite"/>
    </source>
</evidence>
<dbReference type="SMART" id="SM00384">
    <property type="entry name" value="AT_hook"/>
    <property type="match status" value="2"/>
</dbReference>
<feature type="compositionally biased region" description="Low complexity" evidence="1">
    <location>
        <begin position="32"/>
        <end position="48"/>
    </location>
</feature>